<protein>
    <recommendedName>
        <fullName evidence="10 15">Deferrochelatase</fullName>
        <ecNumber evidence="15">1.11.1.-</ecNumber>
    </recommendedName>
    <alternativeName>
        <fullName evidence="11 15">Peroxidase EfeB</fullName>
    </alternativeName>
</protein>
<dbReference type="GO" id="GO:0004325">
    <property type="term" value="F:ferrochelatase activity"/>
    <property type="evidence" value="ECO:0007669"/>
    <property type="project" value="UniProtKB-EC"/>
</dbReference>
<evidence type="ECO:0000256" key="6">
    <source>
        <dbReference type="ARBA" id="ARBA00022729"/>
    </source>
</evidence>
<evidence type="ECO:0000256" key="10">
    <source>
        <dbReference type="ARBA" id="ARBA00033771"/>
    </source>
</evidence>
<keyword evidence="5 13" id="KW-0479">Metal-binding</keyword>
<keyword evidence="16" id="KW-0812">Transmembrane</keyword>
<keyword evidence="4 13" id="KW-0349">Heme</keyword>
<dbReference type="AlphaFoldDB" id="A0A454JFV6"/>
<dbReference type="PROSITE" id="PS51318">
    <property type="entry name" value="TAT"/>
    <property type="match status" value="1"/>
</dbReference>
<evidence type="ECO:0000256" key="14">
    <source>
        <dbReference type="PIRSR" id="PIRSR606313-2"/>
    </source>
</evidence>
<evidence type="ECO:0000256" key="5">
    <source>
        <dbReference type="ARBA" id="ARBA00022723"/>
    </source>
</evidence>
<feature type="domain" description="Dyp-type peroxidase C-terminal" evidence="18">
    <location>
        <begin position="229"/>
        <end position="412"/>
    </location>
</feature>
<dbReference type="InterPro" id="IPR006314">
    <property type="entry name" value="Dyp_peroxidase"/>
</dbReference>
<feature type="transmembrane region" description="Helical" evidence="16">
    <location>
        <begin position="28"/>
        <end position="47"/>
    </location>
</feature>
<keyword evidence="3 15" id="KW-0575">Peroxidase</keyword>
<comment type="catalytic activity">
    <reaction evidence="12">
        <text>heme b + 2 H(+) = protoporphyrin IX + Fe(2+)</text>
        <dbReference type="Rhea" id="RHEA:22584"/>
        <dbReference type="ChEBI" id="CHEBI:15378"/>
        <dbReference type="ChEBI" id="CHEBI:29033"/>
        <dbReference type="ChEBI" id="CHEBI:57306"/>
        <dbReference type="ChEBI" id="CHEBI:60344"/>
        <dbReference type="EC" id="4.98.1.1"/>
    </reaction>
    <physiologicalReaction direction="left-to-right" evidence="12">
        <dbReference type="Rhea" id="RHEA:22585"/>
    </physiologicalReaction>
</comment>
<dbReference type="InterPro" id="IPR006311">
    <property type="entry name" value="TAT_signal"/>
</dbReference>
<keyword evidence="16" id="KW-0472">Membrane</keyword>
<reference evidence="19 20" key="1">
    <citation type="submission" date="2018-10" db="EMBL/GenBank/DDBJ databases">
        <title>Draft genome sequence of Aquitalea MWU14-2217 isolated from a wild cranberry bog in Provincetown, Massachusetts.</title>
        <authorList>
            <person name="Ebadzadsahrai G."/>
            <person name="Soby S."/>
        </authorList>
    </citation>
    <scope>NUCLEOTIDE SEQUENCE [LARGE SCALE GENOMIC DNA]</scope>
    <source>
        <strain evidence="19 20">MWU14-2217</strain>
    </source>
</reference>
<dbReference type="InterPro" id="IPR048328">
    <property type="entry name" value="Dyp_perox_C"/>
</dbReference>
<dbReference type="GO" id="GO:0020037">
    <property type="term" value="F:heme binding"/>
    <property type="evidence" value="ECO:0007669"/>
    <property type="project" value="InterPro"/>
</dbReference>
<evidence type="ECO:0000259" key="17">
    <source>
        <dbReference type="Pfam" id="PF04261"/>
    </source>
</evidence>
<dbReference type="GO" id="GO:0030313">
    <property type="term" value="C:cell envelope"/>
    <property type="evidence" value="ECO:0007669"/>
    <property type="project" value="UniProtKB-SubCell"/>
</dbReference>
<comment type="cofactor">
    <cofactor evidence="13 15">
        <name>heme b</name>
        <dbReference type="ChEBI" id="CHEBI:60344"/>
    </cofactor>
    <text evidence="13 15">Binds 1 heme b (iron(II)-protoporphyrin IX) group non-covalently per subunit.</text>
</comment>
<feature type="binding site" evidence="14">
    <location>
        <position position="299"/>
    </location>
    <ligand>
        <name>protoporphyrin IX</name>
        <dbReference type="ChEBI" id="CHEBI:57306"/>
    </ligand>
</feature>
<evidence type="ECO:0000256" key="12">
    <source>
        <dbReference type="ARBA" id="ARBA00048856"/>
    </source>
</evidence>
<evidence type="ECO:0000256" key="16">
    <source>
        <dbReference type="SAM" id="Phobius"/>
    </source>
</evidence>
<keyword evidence="6" id="KW-0732">Signal</keyword>
<dbReference type="InterPro" id="IPR011008">
    <property type="entry name" value="Dimeric_a/b-barrel"/>
</dbReference>
<dbReference type="GO" id="GO:0046872">
    <property type="term" value="F:metal ion binding"/>
    <property type="evidence" value="ECO:0007669"/>
    <property type="project" value="UniProtKB-KW"/>
</dbReference>
<dbReference type="GO" id="GO:0004601">
    <property type="term" value="F:peroxidase activity"/>
    <property type="evidence" value="ECO:0007669"/>
    <property type="project" value="UniProtKB-KW"/>
</dbReference>
<comment type="subcellular location">
    <subcellularLocation>
        <location evidence="1">Cell envelope</location>
    </subcellularLocation>
</comment>
<evidence type="ECO:0000313" key="20">
    <source>
        <dbReference type="Proteomes" id="UP000274139"/>
    </source>
</evidence>
<evidence type="ECO:0000259" key="18">
    <source>
        <dbReference type="Pfam" id="PF20628"/>
    </source>
</evidence>
<sequence length="427" mass="45830">MTEQDKSAIPQPPAAIANPQRRSLLRGAGLFGGGLLAGGLGAGAWFGKLAKPVDPAQQVVPYRGQHQAGITTPAAQEAIFIALDVLAKDRQGLQATLQLLTERIAFLTQGGPAPVDHPKMPPPDSGLLGSNISADGLSITVAAGASLFDQRFGLQAQRPRQLSQMQAFANDALDAAWCDGDLLLQCCAHSRETVIHAVRDIIKHSPDKLAARWKMDGFLPAGAVRHSSTPINLFGFKDGTGNPDTADSAQMNALVWVDDKDKEPAWAKGGSYVAIRLIRFTLEQWDRTPLGEQQGIFGRDKASGAPLGKTHEFDDPGFAADPHGQQVPLDSHMRRAEPRQHGRHDARLLRRSYSYSLGLTKSGQLDMGLVFICFQSNLQTGFIATQHRLDGEPLEEYIKPFGGGYFFALPGVSGSDYLGASLLQAAG</sequence>
<keyword evidence="7 15" id="KW-0560">Oxidoreductase</keyword>
<dbReference type="Pfam" id="PF04261">
    <property type="entry name" value="Dyp_perox_N"/>
    <property type="match status" value="1"/>
</dbReference>
<dbReference type="PANTHER" id="PTHR30521:SF4">
    <property type="entry name" value="DEFERROCHELATASE"/>
    <property type="match status" value="1"/>
</dbReference>
<dbReference type="Pfam" id="PF20628">
    <property type="entry name" value="Dyp_perox_C"/>
    <property type="match status" value="1"/>
</dbReference>
<evidence type="ECO:0000256" key="7">
    <source>
        <dbReference type="ARBA" id="ARBA00023002"/>
    </source>
</evidence>
<dbReference type="EMBL" id="RFAR01000063">
    <property type="protein sequence ID" value="RMC94771.1"/>
    <property type="molecule type" value="Genomic_DNA"/>
</dbReference>
<evidence type="ECO:0000256" key="9">
    <source>
        <dbReference type="ARBA" id="ARBA00023239"/>
    </source>
</evidence>
<comment type="function">
    <text evidence="15">Involved in the recovery of exogenous heme iron. Extracts iron from heme while preserving the protoporphyrin ring intact.</text>
</comment>
<evidence type="ECO:0000256" key="8">
    <source>
        <dbReference type="ARBA" id="ARBA00023004"/>
    </source>
</evidence>
<dbReference type="GO" id="GO:0033212">
    <property type="term" value="P:iron import into cell"/>
    <property type="evidence" value="ECO:0007669"/>
    <property type="project" value="InterPro"/>
</dbReference>
<proteinExistence type="inferred from homology"/>
<gene>
    <name evidence="19" type="primary">efeB</name>
    <name evidence="19" type="ORF">EAY64_14990</name>
</gene>
<dbReference type="NCBIfam" id="TIGR01412">
    <property type="entry name" value="tat_substr_1"/>
    <property type="match status" value="1"/>
</dbReference>
<dbReference type="InterPro" id="IPR006313">
    <property type="entry name" value="EfeB/EfeN"/>
</dbReference>
<evidence type="ECO:0000256" key="13">
    <source>
        <dbReference type="PIRSR" id="PIRSR606313-1"/>
    </source>
</evidence>
<accession>A0A454JFV6</accession>
<dbReference type="OrthoDB" id="9781066at2"/>
<dbReference type="GO" id="GO:0005829">
    <property type="term" value="C:cytosol"/>
    <property type="evidence" value="ECO:0007669"/>
    <property type="project" value="TreeGrafter"/>
</dbReference>
<dbReference type="InterPro" id="IPR048327">
    <property type="entry name" value="Dyp_perox_N"/>
</dbReference>
<evidence type="ECO:0000313" key="19">
    <source>
        <dbReference type="EMBL" id="RMC94771.1"/>
    </source>
</evidence>
<organism evidence="19 20">
    <name type="scientific">Aquitalea palustris</name>
    <dbReference type="NCBI Taxonomy" id="2480983"/>
    <lineage>
        <taxon>Bacteria</taxon>
        <taxon>Pseudomonadati</taxon>
        <taxon>Pseudomonadota</taxon>
        <taxon>Betaproteobacteria</taxon>
        <taxon>Neisseriales</taxon>
        <taxon>Chromobacteriaceae</taxon>
        <taxon>Aquitalea</taxon>
    </lineage>
</organism>
<feature type="binding site" evidence="13">
    <location>
        <position position="332"/>
    </location>
    <ligand>
        <name>heme b</name>
        <dbReference type="ChEBI" id="CHEBI:60344"/>
    </ligand>
</feature>
<evidence type="ECO:0000256" key="15">
    <source>
        <dbReference type="RuleBase" id="RU365017"/>
    </source>
</evidence>
<evidence type="ECO:0000256" key="11">
    <source>
        <dbReference type="ARBA" id="ARBA00033775"/>
    </source>
</evidence>
<evidence type="ECO:0000256" key="4">
    <source>
        <dbReference type="ARBA" id="ARBA00022617"/>
    </source>
</evidence>
<comment type="caution">
    <text evidence="19">The sequence shown here is derived from an EMBL/GenBank/DDBJ whole genome shotgun (WGS) entry which is preliminary data.</text>
</comment>
<feature type="binding site" evidence="13">
    <location>
        <position position="350"/>
    </location>
    <ligand>
        <name>heme b</name>
        <dbReference type="ChEBI" id="CHEBI:60344"/>
    </ligand>
</feature>
<feature type="domain" description="Dyp-type peroxidase N-terminal" evidence="17">
    <location>
        <begin position="67"/>
        <end position="218"/>
    </location>
</feature>
<comment type="similarity">
    <text evidence="2">Belongs to the DyP-type peroxidase family. EfeB subfamily.</text>
</comment>
<dbReference type="EC" id="1.11.1.-" evidence="15"/>
<evidence type="ECO:0000256" key="2">
    <source>
        <dbReference type="ARBA" id="ARBA00005365"/>
    </source>
</evidence>
<dbReference type="PANTHER" id="PTHR30521">
    <property type="entry name" value="DEFERROCHELATASE/PEROXIDASE"/>
    <property type="match status" value="1"/>
</dbReference>
<evidence type="ECO:0000256" key="3">
    <source>
        <dbReference type="ARBA" id="ARBA00022559"/>
    </source>
</evidence>
<dbReference type="Proteomes" id="UP000274139">
    <property type="component" value="Unassembled WGS sequence"/>
</dbReference>
<dbReference type="SUPFAM" id="SSF54909">
    <property type="entry name" value="Dimeric alpha+beta barrel"/>
    <property type="match status" value="1"/>
</dbReference>
<dbReference type="PROSITE" id="PS51404">
    <property type="entry name" value="DYP_PEROXIDASE"/>
    <property type="match status" value="1"/>
</dbReference>
<name>A0A454JFV6_9NEIS</name>
<keyword evidence="20" id="KW-1185">Reference proteome</keyword>
<evidence type="ECO:0000256" key="1">
    <source>
        <dbReference type="ARBA" id="ARBA00004196"/>
    </source>
</evidence>
<keyword evidence="8 13" id="KW-0408">Iron</keyword>
<dbReference type="RefSeq" id="WP_103525549.1">
    <property type="nucleotide sequence ID" value="NZ_JAIZDC010000004.1"/>
</dbReference>
<keyword evidence="9" id="KW-0456">Lyase</keyword>
<keyword evidence="16" id="KW-1133">Transmembrane helix</keyword>
<dbReference type="NCBIfam" id="TIGR01413">
    <property type="entry name" value="Dyp_perox_fam"/>
    <property type="match status" value="1"/>
</dbReference>